<feature type="domain" description="Transposase IS4-like" evidence="1">
    <location>
        <begin position="97"/>
        <end position="427"/>
    </location>
</feature>
<gene>
    <name evidence="3" type="ORF">C7B45_16300</name>
</gene>
<dbReference type="PANTHER" id="PTHR34614:SF2">
    <property type="entry name" value="TRANSPOSASE IS4-LIKE DOMAIN-CONTAINING PROTEIN"/>
    <property type="match status" value="1"/>
</dbReference>
<dbReference type="PANTHER" id="PTHR34614">
    <property type="match status" value="1"/>
</dbReference>
<evidence type="ECO:0000313" key="4">
    <source>
        <dbReference type="Proteomes" id="UP000241848"/>
    </source>
</evidence>
<evidence type="ECO:0008006" key="5">
    <source>
        <dbReference type="Google" id="ProtNLM"/>
    </source>
</evidence>
<evidence type="ECO:0000259" key="1">
    <source>
        <dbReference type="Pfam" id="PF01609"/>
    </source>
</evidence>
<dbReference type="InterPro" id="IPR047654">
    <property type="entry name" value="IS1634_transpos"/>
</dbReference>
<name>A0A2T2WD50_9FIRM</name>
<evidence type="ECO:0000313" key="3">
    <source>
        <dbReference type="EMBL" id="PSR20156.1"/>
    </source>
</evidence>
<protein>
    <recommendedName>
        <fullName evidence="5">IS1634 family transposase</fullName>
    </recommendedName>
</protein>
<feature type="non-terminal residue" evidence="3">
    <location>
        <position position="1"/>
    </location>
</feature>
<dbReference type="Proteomes" id="UP000241848">
    <property type="component" value="Unassembled WGS sequence"/>
</dbReference>
<dbReference type="Pfam" id="PF14104">
    <property type="entry name" value="DUF4277"/>
    <property type="match status" value="1"/>
</dbReference>
<evidence type="ECO:0000259" key="2">
    <source>
        <dbReference type="Pfam" id="PF14104"/>
    </source>
</evidence>
<dbReference type="GO" id="GO:0004803">
    <property type="term" value="F:transposase activity"/>
    <property type="evidence" value="ECO:0007669"/>
    <property type="project" value="InterPro"/>
</dbReference>
<dbReference type="GO" id="GO:0003677">
    <property type="term" value="F:DNA binding"/>
    <property type="evidence" value="ECO:0007669"/>
    <property type="project" value="InterPro"/>
</dbReference>
<proteinExistence type="predicted"/>
<feature type="non-terminal residue" evidence="3">
    <location>
        <position position="472"/>
    </location>
</feature>
<sequence length="472" mass="52484">NASVTWDPKQCKVSPGIRLLALIIAMMVDPMALYRLEEFYGGLDCEVLFGPGRQASDFNDDAIGRALTKLFESQMQQMYGLLCQQAVVRLGLGDTETVHVDTTSITLTGDYPDRPYPAGPAVTFGYNKDGHPERKQLVAGVVTRSDGVPISVDVLDGNADDPTWSHETLLDQTLWNTISAPHETLLFVADSKAVSHESVKNFCAAGVRYVSRLPNTFGLEMEAKRAAAAAPLDTWDVVGPLSAESDGSRYRVWETSGIIGEQSQRLIVVHSSALATKAEHHVAERHAAAAAQLDRDITRLGHERFACAADAEGAWEAWRTSKTVERTTWRIHGTVVAAADQWRIEATRREPMESRLSADIFRRSTLILLSNDPRRTARELLQAYKSQFVVEQAHAMLKGPLSIVPLFLKEPLKITAYVYVAYMALLLWKCMEAVMRHHQTQWGISLPYPNKRLQPAPTTKRLKEIITPIEVI</sequence>
<accession>A0A2T2WD50</accession>
<comment type="caution">
    <text evidence="3">The sequence shown here is derived from an EMBL/GenBank/DDBJ whole genome shotgun (WGS) entry which is preliminary data.</text>
</comment>
<dbReference type="AlphaFoldDB" id="A0A2T2WD50"/>
<feature type="domain" description="DUF4277" evidence="2">
    <location>
        <begin position="9"/>
        <end position="80"/>
    </location>
</feature>
<dbReference type="InterPro" id="IPR002559">
    <property type="entry name" value="Transposase_11"/>
</dbReference>
<dbReference type="NCBIfam" id="NF033559">
    <property type="entry name" value="transpos_IS1634"/>
    <property type="match status" value="1"/>
</dbReference>
<dbReference type="InterPro" id="IPR025457">
    <property type="entry name" value="DUF4277"/>
</dbReference>
<dbReference type="EMBL" id="PXYV01000082">
    <property type="protein sequence ID" value="PSR20156.1"/>
    <property type="molecule type" value="Genomic_DNA"/>
</dbReference>
<dbReference type="GO" id="GO:0006313">
    <property type="term" value="P:DNA transposition"/>
    <property type="evidence" value="ECO:0007669"/>
    <property type="project" value="InterPro"/>
</dbReference>
<organism evidence="3 4">
    <name type="scientific">Sulfobacillus acidophilus</name>
    <dbReference type="NCBI Taxonomy" id="53633"/>
    <lineage>
        <taxon>Bacteria</taxon>
        <taxon>Bacillati</taxon>
        <taxon>Bacillota</taxon>
        <taxon>Clostridia</taxon>
        <taxon>Eubacteriales</taxon>
        <taxon>Clostridiales Family XVII. Incertae Sedis</taxon>
        <taxon>Sulfobacillus</taxon>
    </lineage>
</organism>
<dbReference type="Pfam" id="PF01609">
    <property type="entry name" value="DDE_Tnp_1"/>
    <property type="match status" value="1"/>
</dbReference>
<reference evidence="3 4" key="1">
    <citation type="journal article" date="2014" name="BMC Genomics">
        <title>Comparison of environmental and isolate Sulfobacillus genomes reveals diverse carbon, sulfur, nitrogen, and hydrogen metabolisms.</title>
        <authorList>
            <person name="Justice N.B."/>
            <person name="Norman A."/>
            <person name="Brown C.T."/>
            <person name="Singh A."/>
            <person name="Thomas B.C."/>
            <person name="Banfield J.F."/>
        </authorList>
    </citation>
    <scope>NUCLEOTIDE SEQUENCE [LARGE SCALE GENOMIC DNA]</scope>
    <source>
        <strain evidence="3">AMDSBA3</strain>
    </source>
</reference>